<sequence>MDYEHIIVERKEHLLIVRLNRPEVLNTLHPYIFKEVSELSFKSLDFFK</sequence>
<dbReference type="SUPFAM" id="SSF52096">
    <property type="entry name" value="ClpP/crotonase"/>
    <property type="match status" value="1"/>
</dbReference>
<name>X1BLZ3_9ZZZZ</name>
<organism evidence="1">
    <name type="scientific">marine sediment metagenome</name>
    <dbReference type="NCBI Taxonomy" id="412755"/>
    <lineage>
        <taxon>unclassified sequences</taxon>
        <taxon>metagenomes</taxon>
        <taxon>ecological metagenomes</taxon>
    </lineage>
</organism>
<protein>
    <recommendedName>
        <fullName evidence="2">Enoyl-CoA hydratase</fullName>
    </recommendedName>
</protein>
<comment type="caution">
    <text evidence="1">The sequence shown here is derived from an EMBL/GenBank/DDBJ whole genome shotgun (WGS) entry which is preliminary data.</text>
</comment>
<dbReference type="Gene3D" id="3.30.300.220">
    <property type="match status" value="1"/>
</dbReference>
<evidence type="ECO:0000313" key="1">
    <source>
        <dbReference type="EMBL" id="GAG85093.1"/>
    </source>
</evidence>
<dbReference type="AlphaFoldDB" id="X1BLZ3"/>
<reference evidence="1" key="1">
    <citation type="journal article" date="2014" name="Front. Microbiol.">
        <title>High frequency of phylogenetically diverse reductive dehalogenase-homologous genes in deep subseafloor sedimentary metagenomes.</title>
        <authorList>
            <person name="Kawai M."/>
            <person name="Futagami T."/>
            <person name="Toyoda A."/>
            <person name="Takaki Y."/>
            <person name="Nishi S."/>
            <person name="Hori S."/>
            <person name="Arai W."/>
            <person name="Tsubouchi T."/>
            <person name="Morono Y."/>
            <person name="Uchiyama I."/>
            <person name="Ito T."/>
            <person name="Fujiyama A."/>
            <person name="Inagaki F."/>
            <person name="Takami H."/>
        </authorList>
    </citation>
    <scope>NUCLEOTIDE SEQUENCE</scope>
    <source>
        <strain evidence="1">Expedition CK06-06</strain>
    </source>
</reference>
<accession>X1BLZ3</accession>
<proteinExistence type="predicted"/>
<evidence type="ECO:0008006" key="2">
    <source>
        <dbReference type="Google" id="ProtNLM"/>
    </source>
</evidence>
<dbReference type="EMBL" id="BART01016700">
    <property type="protein sequence ID" value="GAG85093.1"/>
    <property type="molecule type" value="Genomic_DNA"/>
</dbReference>
<dbReference type="InterPro" id="IPR029045">
    <property type="entry name" value="ClpP/crotonase-like_dom_sf"/>
</dbReference>
<gene>
    <name evidence="1" type="ORF">S01H4_32042</name>
</gene>